<feature type="binding site" evidence="4">
    <location>
        <position position="101"/>
    </location>
    <ligand>
        <name>Zn(2+)</name>
        <dbReference type="ChEBI" id="CHEBI:29105"/>
    </ligand>
</feature>
<dbReference type="GO" id="GO:0004089">
    <property type="term" value="F:carbonate dehydratase activity"/>
    <property type="evidence" value="ECO:0007669"/>
    <property type="project" value="UniProtKB-UniRule"/>
</dbReference>
<dbReference type="AlphaFoldDB" id="A0A8K0QX61"/>
<dbReference type="GO" id="GO:0008270">
    <property type="term" value="F:zinc ion binding"/>
    <property type="evidence" value="ECO:0007669"/>
    <property type="project" value="UniProtKB-UniRule"/>
</dbReference>
<evidence type="ECO:0000256" key="3">
    <source>
        <dbReference type="ARBA" id="ARBA00022833"/>
    </source>
</evidence>
<comment type="catalytic activity">
    <reaction evidence="5">
        <text>hydrogencarbonate + H(+) = CO2 + H2O</text>
        <dbReference type="Rhea" id="RHEA:10748"/>
        <dbReference type="ChEBI" id="CHEBI:15377"/>
        <dbReference type="ChEBI" id="CHEBI:15378"/>
        <dbReference type="ChEBI" id="CHEBI:16526"/>
        <dbReference type="ChEBI" id="CHEBI:17544"/>
        <dbReference type="EC" id="4.2.1.1"/>
    </reaction>
</comment>
<gene>
    <name evidence="6" type="ORF">FB567DRAFT_608680</name>
</gene>
<dbReference type="PANTHER" id="PTHR43175">
    <property type="entry name" value="CARBONIC ANHYDRASE"/>
    <property type="match status" value="1"/>
</dbReference>
<keyword evidence="2 4" id="KW-0479">Metal-binding</keyword>
<protein>
    <recommendedName>
        <fullName evidence="5">Carbonic anhydrase</fullName>
        <ecNumber evidence="5">4.2.1.1</ecNumber>
    </recommendedName>
    <alternativeName>
        <fullName evidence="5">Carbonate dehydratase</fullName>
    </alternativeName>
</protein>
<accession>A0A8K0QX61</accession>
<evidence type="ECO:0000256" key="5">
    <source>
        <dbReference type="RuleBase" id="RU003956"/>
    </source>
</evidence>
<organism evidence="6 7">
    <name type="scientific">Paraphoma chrysanthemicola</name>
    <dbReference type="NCBI Taxonomy" id="798071"/>
    <lineage>
        <taxon>Eukaryota</taxon>
        <taxon>Fungi</taxon>
        <taxon>Dikarya</taxon>
        <taxon>Ascomycota</taxon>
        <taxon>Pezizomycotina</taxon>
        <taxon>Dothideomycetes</taxon>
        <taxon>Pleosporomycetidae</taxon>
        <taxon>Pleosporales</taxon>
        <taxon>Pleosporineae</taxon>
        <taxon>Phaeosphaeriaceae</taxon>
        <taxon>Paraphoma</taxon>
    </lineage>
</organism>
<dbReference type="Proteomes" id="UP000813461">
    <property type="component" value="Unassembled WGS sequence"/>
</dbReference>
<comment type="function">
    <text evidence="5">Reversible hydration of carbon dioxide.</text>
</comment>
<keyword evidence="3 4" id="KW-0862">Zinc</keyword>
<dbReference type="EMBL" id="JAGMVJ010000019">
    <property type="protein sequence ID" value="KAH7076064.1"/>
    <property type="molecule type" value="Genomic_DNA"/>
</dbReference>
<dbReference type="SMART" id="SM00947">
    <property type="entry name" value="Pro_CA"/>
    <property type="match status" value="1"/>
</dbReference>
<keyword evidence="7" id="KW-1185">Reference proteome</keyword>
<dbReference type="SUPFAM" id="SSF53056">
    <property type="entry name" value="beta-carbonic anhydrase, cab"/>
    <property type="match status" value="1"/>
</dbReference>
<comment type="cofactor">
    <cofactor evidence="4">
        <name>Zn(2+)</name>
        <dbReference type="ChEBI" id="CHEBI:29105"/>
    </cofactor>
    <text evidence="4">Binds 1 zinc ion per subunit.</text>
</comment>
<feature type="binding site" evidence="4">
    <location>
        <position position="47"/>
    </location>
    <ligand>
        <name>Zn(2+)</name>
        <dbReference type="ChEBI" id="CHEBI:29105"/>
    </ligand>
</feature>
<evidence type="ECO:0000313" key="6">
    <source>
        <dbReference type="EMBL" id="KAH7076064.1"/>
    </source>
</evidence>
<reference evidence="6" key="1">
    <citation type="journal article" date="2021" name="Nat. Commun.">
        <title>Genetic determinants of endophytism in the Arabidopsis root mycobiome.</title>
        <authorList>
            <person name="Mesny F."/>
            <person name="Miyauchi S."/>
            <person name="Thiergart T."/>
            <person name="Pickel B."/>
            <person name="Atanasova L."/>
            <person name="Karlsson M."/>
            <person name="Huettel B."/>
            <person name="Barry K.W."/>
            <person name="Haridas S."/>
            <person name="Chen C."/>
            <person name="Bauer D."/>
            <person name="Andreopoulos W."/>
            <person name="Pangilinan J."/>
            <person name="LaButti K."/>
            <person name="Riley R."/>
            <person name="Lipzen A."/>
            <person name="Clum A."/>
            <person name="Drula E."/>
            <person name="Henrissat B."/>
            <person name="Kohler A."/>
            <person name="Grigoriev I.V."/>
            <person name="Martin F.M."/>
            <person name="Hacquard S."/>
        </authorList>
    </citation>
    <scope>NUCLEOTIDE SEQUENCE</scope>
    <source>
        <strain evidence="6">MPI-SDFR-AT-0120</strain>
    </source>
</reference>
<evidence type="ECO:0000256" key="2">
    <source>
        <dbReference type="ARBA" id="ARBA00022723"/>
    </source>
</evidence>
<comment type="similarity">
    <text evidence="1 5">Belongs to the beta-class carbonic anhydrase family.</text>
</comment>
<dbReference type="InterPro" id="IPR036874">
    <property type="entry name" value="Carbonic_anhydrase_sf"/>
</dbReference>
<name>A0A8K0QX61_9PLEO</name>
<evidence type="ECO:0000256" key="1">
    <source>
        <dbReference type="ARBA" id="ARBA00006217"/>
    </source>
</evidence>
<sequence>MAHNSTTERLLSSNAKWRPSWTTPVTMGQMRQGAAINKPLMIITCMDPRCEPTKFLGSEAGPFATVSNAGGRATADAVRSILVFRSLFVASERVTVAVVQHTDCGVTYFDDQHVKDEVKERTPAEAARADAIEFGTFAAEDLEDTIRKDVQSLKDEKMLEGVDVLGFNFITETGELKLVC</sequence>
<evidence type="ECO:0000256" key="4">
    <source>
        <dbReference type="PIRSR" id="PIRSR601765-1"/>
    </source>
</evidence>
<comment type="caution">
    <text evidence="6">The sequence shown here is derived from an EMBL/GenBank/DDBJ whole genome shotgun (WGS) entry which is preliminary data.</text>
</comment>
<dbReference type="OrthoDB" id="10248475at2759"/>
<keyword evidence="5" id="KW-0456">Lyase</keyword>
<dbReference type="InterPro" id="IPR001765">
    <property type="entry name" value="Carbonic_anhydrase"/>
</dbReference>
<feature type="binding site" evidence="4">
    <location>
        <position position="45"/>
    </location>
    <ligand>
        <name>Zn(2+)</name>
        <dbReference type="ChEBI" id="CHEBI:29105"/>
    </ligand>
</feature>
<dbReference type="EC" id="4.2.1.1" evidence="5"/>
<dbReference type="Pfam" id="PF00484">
    <property type="entry name" value="Pro_CA"/>
    <property type="match status" value="1"/>
</dbReference>
<dbReference type="Gene3D" id="3.40.1050.10">
    <property type="entry name" value="Carbonic anhydrase"/>
    <property type="match status" value="1"/>
</dbReference>
<proteinExistence type="inferred from homology"/>
<dbReference type="PANTHER" id="PTHR43175:SF3">
    <property type="entry name" value="CARBON DISULFIDE HYDROLASE"/>
    <property type="match status" value="1"/>
</dbReference>
<evidence type="ECO:0000313" key="7">
    <source>
        <dbReference type="Proteomes" id="UP000813461"/>
    </source>
</evidence>
<feature type="binding site" evidence="4">
    <location>
        <position position="104"/>
    </location>
    <ligand>
        <name>Zn(2+)</name>
        <dbReference type="ChEBI" id="CHEBI:29105"/>
    </ligand>
</feature>